<dbReference type="AlphaFoldDB" id="A0A657PLN5"/>
<keyword evidence="1" id="KW-0812">Transmembrane</keyword>
<protein>
    <submittedName>
        <fullName evidence="2">MFS transporter</fullName>
    </submittedName>
</protein>
<dbReference type="Gene3D" id="1.20.1250.20">
    <property type="entry name" value="MFS general substrate transporter like domains"/>
    <property type="match status" value="1"/>
</dbReference>
<gene>
    <name evidence="2" type="ORF">B0D84_04515</name>
</gene>
<reference evidence="2" key="1">
    <citation type="submission" date="2017-02" db="EMBL/GenBank/DDBJ databases">
        <title>Novel co-symbiosis in the unique lucinid bivalve Phacoides pectinatus.</title>
        <authorList>
            <person name="Lim S.J."/>
            <person name="Davis B.G."/>
            <person name="Gill D.E."/>
            <person name="Engel A.S."/>
            <person name="Anderson L.C."/>
            <person name="Campbell B.J."/>
        </authorList>
    </citation>
    <scope>NUCLEOTIDE SEQUENCE [LARGE SCALE GENOMIC DNA]</scope>
    <source>
        <strain evidence="2">LUC13016_P6</strain>
    </source>
</reference>
<sequence length="98" mass="10409">MNEVRVMNRWWVVLGAVLIQLCLGAIYAWSVFTPALKEAGWSKLDTQIVFAVGLASFALVMVFAGSRLQRWGPRVLALSGGLTPGAGYLLAGLGGADS</sequence>
<proteinExistence type="predicted"/>
<feature type="non-terminal residue" evidence="2">
    <location>
        <position position="98"/>
    </location>
</feature>
<dbReference type="EMBL" id="MUIE01000289">
    <property type="protein sequence ID" value="OQX33524.1"/>
    <property type="molecule type" value="Genomic_DNA"/>
</dbReference>
<accession>A0A657PLN5</accession>
<evidence type="ECO:0000313" key="3">
    <source>
        <dbReference type="Proteomes" id="UP000243361"/>
    </source>
</evidence>
<keyword evidence="3" id="KW-1185">Reference proteome</keyword>
<evidence type="ECO:0000256" key="1">
    <source>
        <dbReference type="SAM" id="Phobius"/>
    </source>
</evidence>
<comment type="caution">
    <text evidence="2">The sequence shown here is derived from an EMBL/GenBank/DDBJ whole genome shotgun (WGS) entry which is preliminary data.</text>
</comment>
<keyword evidence="1" id="KW-0472">Membrane</keyword>
<feature type="transmembrane region" description="Helical" evidence="1">
    <location>
        <begin position="44"/>
        <end position="63"/>
    </location>
</feature>
<dbReference type="InterPro" id="IPR036259">
    <property type="entry name" value="MFS_trans_sf"/>
</dbReference>
<feature type="transmembrane region" description="Helical" evidence="1">
    <location>
        <begin position="75"/>
        <end position="96"/>
    </location>
</feature>
<dbReference type="SUPFAM" id="SSF103473">
    <property type="entry name" value="MFS general substrate transporter"/>
    <property type="match status" value="1"/>
</dbReference>
<organism evidence="2 3">
    <name type="scientific">Candidatus Sedimenticola endophacoides</name>
    <dbReference type="NCBI Taxonomy" id="2548426"/>
    <lineage>
        <taxon>Bacteria</taxon>
        <taxon>Pseudomonadati</taxon>
        <taxon>Pseudomonadota</taxon>
        <taxon>Gammaproteobacteria</taxon>
        <taxon>Chromatiales</taxon>
        <taxon>Sedimenticolaceae</taxon>
        <taxon>Sedimenticola</taxon>
    </lineage>
</organism>
<keyword evidence="1" id="KW-1133">Transmembrane helix</keyword>
<name>A0A657PLN5_9GAMM</name>
<evidence type="ECO:0000313" key="2">
    <source>
        <dbReference type="EMBL" id="OQX33524.1"/>
    </source>
</evidence>
<dbReference type="Proteomes" id="UP000243361">
    <property type="component" value="Unassembled WGS sequence"/>
</dbReference>